<evidence type="ECO:0000313" key="2">
    <source>
        <dbReference type="EMBL" id="KAJ8308642.1"/>
    </source>
</evidence>
<dbReference type="Proteomes" id="UP001217089">
    <property type="component" value="Unassembled WGS sequence"/>
</dbReference>
<sequence length="166" mass="19753">MIKINHILQEKMKNDTGRNLFTGNYDLLFFLLKYLLIFESCYYFIQNQKIITKEKKNPKLKVKHMGNIENNKGHASLCNILYIHNALLNLPKRHITDYKDFLFFSCSRKNLITKNVKFKFFVCKKKKINKECHLHNQKNFTNAKQITNLEIEAKQLKVIDKAFIVP</sequence>
<evidence type="ECO:0000313" key="3">
    <source>
        <dbReference type="Proteomes" id="UP001217089"/>
    </source>
</evidence>
<reference evidence="2 3" key="1">
    <citation type="submission" date="2022-12" db="EMBL/GenBank/DDBJ databases">
        <title>Chromosome-level genome of Tegillarca granosa.</title>
        <authorList>
            <person name="Kim J."/>
        </authorList>
    </citation>
    <scope>NUCLEOTIDE SEQUENCE [LARGE SCALE GENOMIC DNA]</scope>
    <source>
        <strain evidence="2">Teg-2019</strain>
        <tissue evidence="2">Adductor muscle</tissue>
    </source>
</reference>
<dbReference type="EMBL" id="JARBDR010000657">
    <property type="protein sequence ID" value="KAJ8308642.1"/>
    <property type="molecule type" value="Genomic_DNA"/>
</dbReference>
<name>A0ABQ9EXC5_TEGGR</name>
<organism evidence="2 3">
    <name type="scientific">Tegillarca granosa</name>
    <name type="common">Malaysian cockle</name>
    <name type="synonym">Anadara granosa</name>
    <dbReference type="NCBI Taxonomy" id="220873"/>
    <lineage>
        <taxon>Eukaryota</taxon>
        <taxon>Metazoa</taxon>
        <taxon>Spiralia</taxon>
        <taxon>Lophotrochozoa</taxon>
        <taxon>Mollusca</taxon>
        <taxon>Bivalvia</taxon>
        <taxon>Autobranchia</taxon>
        <taxon>Pteriomorphia</taxon>
        <taxon>Arcoida</taxon>
        <taxon>Arcoidea</taxon>
        <taxon>Arcidae</taxon>
        <taxon>Tegillarca</taxon>
    </lineage>
</organism>
<keyword evidence="1" id="KW-0812">Transmembrane</keyword>
<accession>A0ABQ9EXC5</accession>
<comment type="caution">
    <text evidence="2">The sequence shown here is derived from an EMBL/GenBank/DDBJ whole genome shotgun (WGS) entry which is preliminary data.</text>
</comment>
<keyword evidence="3" id="KW-1185">Reference proteome</keyword>
<keyword evidence="1" id="KW-0472">Membrane</keyword>
<evidence type="ECO:0000256" key="1">
    <source>
        <dbReference type="SAM" id="Phobius"/>
    </source>
</evidence>
<gene>
    <name evidence="2" type="ORF">KUTeg_013516</name>
</gene>
<feature type="transmembrane region" description="Helical" evidence="1">
    <location>
        <begin position="27"/>
        <end position="45"/>
    </location>
</feature>
<proteinExistence type="predicted"/>
<keyword evidence="1" id="KW-1133">Transmembrane helix</keyword>
<protein>
    <submittedName>
        <fullName evidence="2">Uncharacterized protein</fullName>
    </submittedName>
</protein>